<protein>
    <submittedName>
        <fullName evidence="2">Uncharacterized protein</fullName>
    </submittedName>
</protein>
<feature type="region of interest" description="Disordered" evidence="1">
    <location>
        <begin position="54"/>
        <end position="78"/>
    </location>
</feature>
<dbReference type="AlphaFoldDB" id="A0A9W8U9Q1"/>
<feature type="compositionally biased region" description="Basic and acidic residues" evidence="1">
    <location>
        <begin position="20"/>
        <end position="30"/>
    </location>
</feature>
<feature type="region of interest" description="Disordered" evidence="1">
    <location>
        <begin position="164"/>
        <end position="184"/>
    </location>
</feature>
<evidence type="ECO:0000313" key="3">
    <source>
        <dbReference type="Proteomes" id="UP001152130"/>
    </source>
</evidence>
<feature type="compositionally biased region" description="Basic and acidic residues" evidence="1">
    <location>
        <begin position="55"/>
        <end position="73"/>
    </location>
</feature>
<comment type="caution">
    <text evidence="2">The sequence shown here is derived from an EMBL/GenBank/DDBJ whole genome shotgun (WGS) entry which is preliminary data.</text>
</comment>
<organism evidence="2 3">
    <name type="scientific">Fusarium irregulare</name>
    <dbReference type="NCBI Taxonomy" id="2494466"/>
    <lineage>
        <taxon>Eukaryota</taxon>
        <taxon>Fungi</taxon>
        <taxon>Dikarya</taxon>
        <taxon>Ascomycota</taxon>
        <taxon>Pezizomycotina</taxon>
        <taxon>Sordariomycetes</taxon>
        <taxon>Hypocreomycetidae</taxon>
        <taxon>Hypocreales</taxon>
        <taxon>Nectriaceae</taxon>
        <taxon>Fusarium</taxon>
        <taxon>Fusarium incarnatum-equiseti species complex</taxon>
    </lineage>
</organism>
<feature type="compositionally biased region" description="Basic and acidic residues" evidence="1">
    <location>
        <begin position="1"/>
        <end position="12"/>
    </location>
</feature>
<reference evidence="2" key="1">
    <citation type="submission" date="2022-10" db="EMBL/GenBank/DDBJ databases">
        <title>Fusarium specimens isolated from Avocado Roots.</title>
        <authorList>
            <person name="Stajich J."/>
            <person name="Roper C."/>
            <person name="Heimlech-Rivalta G."/>
        </authorList>
    </citation>
    <scope>NUCLEOTIDE SEQUENCE</scope>
    <source>
        <strain evidence="2">CF00143</strain>
    </source>
</reference>
<sequence length="184" mass="20337">MSTNADRNRPAERSSSPQRPDAERVELGEEEIDKMKTDIFNLEKVIAEAQRQVAAKRERLGQAKDSGSDRASRYDNLPPLEPGSALAISMAMVQRRVIVRGLSYLDNALTVEHYQETGHGLDPASPTGLEPRSGRFQVFPRDSAQETAPDYSEQRESVSAAIDALTLSQEKEDPADNNSNLGQR</sequence>
<evidence type="ECO:0000313" key="2">
    <source>
        <dbReference type="EMBL" id="KAJ4015448.1"/>
    </source>
</evidence>
<accession>A0A9W8U9Q1</accession>
<feature type="region of interest" description="Disordered" evidence="1">
    <location>
        <begin position="1"/>
        <end position="30"/>
    </location>
</feature>
<keyword evidence="3" id="KW-1185">Reference proteome</keyword>
<proteinExistence type="predicted"/>
<dbReference type="EMBL" id="JAPDHF010000007">
    <property type="protein sequence ID" value="KAJ4015448.1"/>
    <property type="molecule type" value="Genomic_DNA"/>
</dbReference>
<dbReference type="Proteomes" id="UP001152130">
    <property type="component" value="Unassembled WGS sequence"/>
</dbReference>
<gene>
    <name evidence="2" type="ORF">NW766_005791</name>
</gene>
<name>A0A9W8U9Q1_9HYPO</name>
<evidence type="ECO:0000256" key="1">
    <source>
        <dbReference type="SAM" id="MobiDB-lite"/>
    </source>
</evidence>